<keyword evidence="2" id="KW-1185">Reference proteome</keyword>
<dbReference type="Proteomes" id="UP000830395">
    <property type="component" value="Chromosome 27"/>
</dbReference>
<proteinExistence type="predicted"/>
<protein>
    <submittedName>
        <fullName evidence="1">Uncharacterized protein</fullName>
    </submittedName>
</protein>
<sequence length="311" mass="34372">MSSGSFSFPTWRKWTLQKNPSSRIGGTSGGRSSHGPPLRALTPPLSRDDSSAREHGWFITSGVSEFLVSVVGVLLTPGVYRTLAIEVFTPKELTGVNGTDVQLKCTFKSSQPVSEKSVSVSWSFKPLGPGLEEKFFYYHEVPFPPDRGQFKGHTVWSGNVLKNDGSITLNNVQFSFNGTYTCQVLNPPDVHGFTSEIRLEVVQSVKLSEIGILAAAVGGAILLVLLILSIVLTVRYFRGRRGDAAIELQDSKRASVRWTHEEFTPVDRPEKDLEKDKLQDDLEKCKLHEEEPDAKSEVKESHANLKPGDDD</sequence>
<accession>A0ACC5ZP28</accession>
<gene>
    <name evidence="1" type="ORF">PDJAM_G00169670</name>
</gene>
<dbReference type="EMBL" id="CM041001">
    <property type="protein sequence ID" value="MCJ8748876.1"/>
    <property type="molecule type" value="Genomic_DNA"/>
</dbReference>
<evidence type="ECO:0000313" key="1">
    <source>
        <dbReference type="EMBL" id="MCJ8748876.1"/>
    </source>
</evidence>
<name>A0ACC5ZP28_9TELE</name>
<organism evidence="1 2">
    <name type="scientific">Pangasius djambal</name>
    <dbReference type="NCBI Taxonomy" id="1691987"/>
    <lineage>
        <taxon>Eukaryota</taxon>
        <taxon>Metazoa</taxon>
        <taxon>Chordata</taxon>
        <taxon>Craniata</taxon>
        <taxon>Vertebrata</taxon>
        <taxon>Euteleostomi</taxon>
        <taxon>Actinopterygii</taxon>
        <taxon>Neopterygii</taxon>
        <taxon>Teleostei</taxon>
        <taxon>Ostariophysi</taxon>
        <taxon>Siluriformes</taxon>
        <taxon>Pangasiidae</taxon>
        <taxon>Pangasius</taxon>
    </lineage>
</organism>
<reference evidence="1" key="1">
    <citation type="submission" date="2020-02" db="EMBL/GenBank/DDBJ databases">
        <title>Genome sequencing of the panga catfish, Pangasius djambal.</title>
        <authorList>
            <person name="Wen M."/>
            <person name="Zahm M."/>
            <person name="Roques C."/>
            <person name="Cabau C."/>
            <person name="Klopp C."/>
            <person name="Donnadieu C."/>
            <person name="Jouanno E."/>
            <person name="Avarre J.-C."/>
            <person name="Campet M."/>
            <person name="Ha T."/>
            <person name="Dugue R."/>
            <person name="Lampietro C."/>
            <person name="Louis A."/>
            <person name="Herpin A."/>
            <person name="Echchiki A."/>
            <person name="Berthelot C."/>
            <person name="Parey E."/>
            <person name="Roest-Crollius H."/>
            <person name="Braasch I."/>
            <person name="Postlethwait J.H."/>
            <person name="Bobe J."/>
            <person name="Montfort J."/>
            <person name="Bouchez O."/>
            <person name="Begum T."/>
            <person name="Schartl M."/>
            <person name="Gustiano R."/>
            <person name="Guiguen Y."/>
        </authorList>
    </citation>
    <scope>NUCLEOTIDE SEQUENCE</scope>
    <source>
        <strain evidence="1">Pdj_M5554</strain>
    </source>
</reference>
<evidence type="ECO:0000313" key="2">
    <source>
        <dbReference type="Proteomes" id="UP000830395"/>
    </source>
</evidence>
<comment type="caution">
    <text evidence="1">The sequence shown here is derived from an EMBL/GenBank/DDBJ whole genome shotgun (WGS) entry which is preliminary data.</text>
</comment>